<dbReference type="Pfam" id="PF00106">
    <property type="entry name" value="adh_short"/>
    <property type="match status" value="1"/>
</dbReference>
<dbReference type="SUPFAM" id="SSF51735">
    <property type="entry name" value="NAD(P)-binding Rossmann-fold domains"/>
    <property type="match status" value="1"/>
</dbReference>
<proteinExistence type="predicted"/>
<evidence type="ECO:0008006" key="4">
    <source>
        <dbReference type="Google" id="ProtNLM"/>
    </source>
</evidence>
<evidence type="ECO:0000313" key="2">
    <source>
        <dbReference type="EMBL" id="KAF2107992.1"/>
    </source>
</evidence>
<dbReference type="AlphaFoldDB" id="A0A6A5YLL7"/>
<dbReference type="InterPro" id="IPR002347">
    <property type="entry name" value="SDR_fam"/>
</dbReference>
<dbReference type="PANTHER" id="PTHR47534:SF3">
    <property type="entry name" value="ALCOHOL DEHYDROGENASE-LIKE C-TERMINAL DOMAIN-CONTAINING PROTEIN"/>
    <property type="match status" value="1"/>
</dbReference>
<dbReference type="Proteomes" id="UP000799770">
    <property type="component" value="Unassembled WGS sequence"/>
</dbReference>
<name>A0A6A5YLL7_9PLEO</name>
<evidence type="ECO:0000256" key="1">
    <source>
        <dbReference type="ARBA" id="ARBA00023002"/>
    </source>
</evidence>
<dbReference type="OrthoDB" id="2898509at2759"/>
<keyword evidence="3" id="KW-1185">Reference proteome</keyword>
<reference evidence="2" key="1">
    <citation type="journal article" date="2020" name="Stud. Mycol.">
        <title>101 Dothideomycetes genomes: a test case for predicting lifestyles and emergence of pathogens.</title>
        <authorList>
            <person name="Haridas S."/>
            <person name="Albert R."/>
            <person name="Binder M."/>
            <person name="Bloem J."/>
            <person name="Labutti K."/>
            <person name="Salamov A."/>
            <person name="Andreopoulos B."/>
            <person name="Baker S."/>
            <person name="Barry K."/>
            <person name="Bills G."/>
            <person name="Bluhm B."/>
            <person name="Cannon C."/>
            <person name="Castanera R."/>
            <person name="Culley D."/>
            <person name="Daum C."/>
            <person name="Ezra D."/>
            <person name="Gonzalez J."/>
            <person name="Henrissat B."/>
            <person name="Kuo A."/>
            <person name="Liang C."/>
            <person name="Lipzen A."/>
            <person name="Lutzoni F."/>
            <person name="Magnuson J."/>
            <person name="Mondo S."/>
            <person name="Nolan M."/>
            <person name="Ohm R."/>
            <person name="Pangilinan J."/>
            <person name="Park H.-J."/>
            <person name="Ramirez L."/>
            <person name="Alfaro M."/>
            <person name="Sun H."/>
            <person name="Tritt A."/>
            <person name="Yoshinaga Y."/>
            <person name="Zwiers L.-H."/>
            <person name="Turgeon B."/>
            <person name="Goodwin S."/>
            <person name="Spatafora J."/>
            <person name="Crous P."/>
            <person name="Grigoriev I."/>
        </authorList>
    </citation>
    <scope>NUCLEOTIDE SEQUENCE</scope>
    <source>
        <strain evidence="2">CBS 627.86</strain>
    </source>
</reference>
<dbReference type="GO" id="GO:0016491">
    <property type="term" value="F:oxidoreductase activity"/>
    <property type="evidence" value="ECO:0007669"/>
    <property type="project" value="UniProtKB-KW"/>
</dbReference>
<evidence type="ECO:0000313" key="3">
    <source>
        <dbReference type="Proteomes" id="UP000799770"/>
    </source>
</evidence>
<organism evidence="2 3">
    <name type="scientific">Lophiotrema nucula</name>
    <dbReference type="NCBI Taxonomy" id="690887"/>
    <lineage>
        <taxon>Eukaryota</taxon>
        <taxon>Fungi</taxon>
        <taxon>Dikarya</taxon>
        <taxon>Ascomycota</taxon>
        <taxon>Pezizomycotina</taxon>
        <taxon>Dothideomycetes</taxon>
        <taxon>Pleosporomycetidae</taxon>
        <taxon>Pleosporales</taxon>
        <taxon>Lophiotremataceae</taxon>
        <taxon>Lophiotrema</taxon>
    </lineage>
</organism>
<sequence length="325" mass="35768">MVRFSAIKQSNAAFAKQDVSNTRGLVVVLAGATSNLGQGTLMQLAAMLDGSTFYVLGRSATRFAGQLAKLEGLNPNLRVVFIETDVSLLSGIDSACQRIVAAEKKVDYLFMSQGCIPLTVPKYTKEGLDTCFALSYFSRIRLIVNLLPLLRQSPRPRVLSVLNGGREKAIREDDLGLEDARHYAPRPAINHTTLMMTLALELLASNDKQITFMHAFPGLVATDNFSRLSAPESYGLIGRLILPLVARFISTMQWLFGMSAADCGARQAFLLTSDKYGPGVAWRIDQKSESVTKAGVLDAYREQGWRDKVWDYTMRIFEKALATGS</sequence>
<dbReference type="InterPro" id="IPR052228">
    <property type="entry name" value="Sec_Metab_Biosynth_Oxidored"/>
</dbReference>
<dbReference type="EMBL" id="ML977350">
    <property type="protein sequence ID" value="KAF2107992.1"/>
    <property type="molecule type" value="Genomic_DNA"/>
</dbReference>
<keyword evidence="1" id="KW-0560">Oxidoreductase</keyword>
<protein>
    <recommendedName>
        <fullName evidence="4">Short-chain dehydrogenases/reductase</fullName>
    </recommendedName>
</protein>
<accession>A0A6A5YLL7</accession>
<gene>
    <name evidence="2" type="ORF">BDV96DRAFT_692962</name>
</gene>
<dbReference type="PANTHER" id="PTHR47534">
    <property type="entry name" value="YALI0E05731P"/>
    <property type="match status" value="1"/>
</dbReference>
<dbReference type="Gene3D" id="3.40.50.720">
    <property type="entry name" value="NAD(P)-binding Rossmann-like Domain"/>
    <property type="match status" value="1"/>
</dbReference>
<dbReference type="InterPro" id="IPR036291">
    <property type="entry name" value="NAD(P)-bd_dom_sf"/>
</dbReference>